<evidence type="ECO:0008006" key="3">
    <source>
        <dbReference type="Google" id="ProtNLM"/>
    </source>
</evidence>
<proteinExistence type="predicted"/>
<evidence type="ECO:0000313" key="2">
    <source>
        <dbReference type="Proteomes" id="UP001215087"/>
    </source>
</evidence>
<dbReference type="EMBL" id="JAQSVD010000018">
    <property type="protein sequence ID" value="MDE1472741.1"/>
    <property type="molecule type" value="Genomic_DNA"/>
</dbReference>
<accession>A0ABT5UUT8</accession>
<dbReference type="Proteomes" id="UP001215087">
    <property type="component" value="Unassembled WGS sequence"/>
</dbReference>
<name>A0ABT5UUT8_EUBLI</name>
<dbReference type="InterPro" id="IPR010982">
    <property type="entry name" value="Lambda_DNA-bd_dom_sf"/>
</dbReference>
<dbReference type="SUPFAM" id="SSF47413">
    <property type="entry name" value="lambda repressor-like DNA-binding domains"/>
    <property type="match status" value="1"/>
</dbReference>
<gene>
    <name evidence="1" type="ORF">PTZ04_20990</name>
</gene>
<comment type="caution">
    <text evidence="1">The sequence shown here is derived from an EMBL/GenBank/DDBJ whole genome shotgun (WGS) entry which is preliminary data.</text>
</comment>
<sequence>MFDLKQWADEHKMTQKQIAQMSSTSTQPISALMNDGHCLEETIIKVCSGIGRPYRREEWEEHILKNKAPNRPRKRKIKLEYDQIRSYRDRRSMEELKRNLAVGEMVRVAFDGKNKIRWESGEIIRIYGTHVGVDVRLRTIRGNTLVLRKSFQIDDVVKWKGSHAKD</sequence>
<organism evidence="1 2">
    <name type="scientific">Eubacterium limosum</name>
    <dbReference type="NCBI Taxonomy" id="1736"/>
    <lineage>
        <taxon>Bacteria</taxon>
        <taxon>Bacillati</taxon>
        <taxon>Bacillota</taxon>
        <taxon>Clostridia</taxon>
        <taxon>Eubacteriales</taxon>
        <taxon>Eubacteriaceae</taxon>
        <taxon>Eubacterium</taxon>
    </lineage>
</organism>
<reference evidence="1 2" key="1">
    <citation type="submission" date="2023-02" db="EMBL/GenBank/DDBJ databases">
        <title>Comparative genome analysis of Eubacterium limosum species.</title>
        <authorList>
            <person name="Bak J.E."/>
        </authorList>
    </citation>
    <scope>NUCLEOTIDE SEQUENCE [LARGE SCALE GENOMIC DNA]</scope>
    <source>
        <strain evidence="1 2">KGMB01548</strain>
    </source>
</reference>
<dbReference type="RefSeq" id="WP_227209620.1">
    <property type="nucleotide sequence ID" value="NZ_JAJCLO010000052.1"/>
</dbReference>
<protein>
    <recommendedName>
        <fullName evidence="3">HTH cro/C1-type domain-containing protein</fullName>
    </recommendedName>
</protein>
<evidence type="ECO:0000313" key="1">
    <source>
        <dbReference type="EMBL" id="MDE1472741.1"/>
    </source>
</evidence>
<keyword evidence="2" id="KW-1185">Reference proteome</keyword>